<evidence type="ECO:0000256" key="1">
    <source>
        <dbReference type="SAM" id="MobiDB-lite"/>
    </source>
</evidence>
<organism evidence="2 3">
    <name type="scientific">Caenorhabditis auriculariae</name>
    <dbReference type="NCBI Taxonomy" id="2777116"/>
    <lineage>
        <taxon>Eukaryota</taxon>
        <taxon>Metazoa</taxon>
        <taxon>Ecdysozoa</taxon>
        <taxon>Nematoda</taxon>
        <taxon>Chromadorea</taxon>
        <taxon>Rhabditida</taxon>
        <taxon>Rhabditina</taxon>
        <taxon>Rhabditomorpha</taxon>
        <taxon>Rhabditoidea</taxon>
        <taxon>Rhabditidae</taxon>
        <taxon>Peloderinae</taxon>
        <taxon>Caenorhabditis</taxon>
    </lineage>
</organism>
<proteinExistence type="predicted"/>
<protein>
    <recommendedName>
        <fullName evidence="4">PID domain-containing protein</fullName>
    </recommendedName>
</protein>
<comment type="caution">
    <text evidence="2">The sequence shown here is derived from an EMBL/GenBank/DDBJ whole genome shotgun (WGS) entry which is preliminary data.</text>
</comment>
<accession>A0A8S1HS12</accession>
<dbReference type="EMBL" id="CAJGYM010000178">
    <property type="protein sequence ID" value="CAD6199480.1"/>
    <property type="molecule type" value="Genomic_DNA"/>
</dbReference>
<evidence type="ECO:0000313" key="2">
    <source>
        <dbReference type="EMBL" id="CAD6199480.1"/>
    </source>
</evidence>
<gene>
    <name evidence="2" type="ORF">CAUJ_LOCUS15382</name>
</gene>
<evidence type="ECO:0008006" key="4">
    <source>
        <dbReference type="Google" id="ProtNLM"/>
    </source>
</evidence>
<feature type="region of interest" description="Disordered" evidence="1">
    <location>
        <begin position="152"/>
        <end position="171"/>
    </location>
</feature>
<reference evidence="2" key="1">
    <citation type="submission" date="2020-10" db="EMBL/GenBank/DDBJ databases">
        <authorList>
            <person name="Kikuchi T."/>
        </authorList>
    </citation>
    <scope>NUCLEOTIDE SEQUENCE</scope>
    <source>
        <strain evidence="2">NKZ352</strain>
    </source>
</reference>
<name>A0A8S1HS12_9PELO</name>
<sequence length="171" mass="19656">MEVELEEVIAAKYVAKFEMHSLDADKTSNRSIEEKIIEQIDNAQILQQEGKTMIKRDVSSKGRDIKMKMSKHGIVIYNNEGKVALRIPLFQIVLVTAYSDEGRQNGVILESSQFHGERKKFFSHIVQFNNDQDGLRFCEVFKDIFLRAEDEQEALQSETEPPSPSMFTKLV</sequence>
<dbReference type="AlphaFoldDB" id="A0A8S1HS12"/>
<dbReference type="OrthoDB" id="10060702at2759"/>
<keyword evidence="3" id="KW-1185">Reference proteome</keyword>
<evidence type="ECO:0000313" key="3">
    <source>
        <dbReference type="Proteomes" id="UP000835052"/>
    </source>
</evidence>
<dbReference type="Proteomes" id="UP000835052">
    <property type="component" value="Unassembled WGS sequence"/>
</dbReference>
<dbReference type="Gene3D" id="6.20.360.10">
    <property type="match status" value="1"/>
</dbReference>